<keyword evidence="1" id="KW-0863">Zinc-finger</keyword>
<feature type="compositionally biased region" description="Polar residues" evidence="2">
    <location>
        <begin position="40"/>
        <end position="62"/>
    </location>
</feature>
<feature type="domain" description="C2H2-type" evidence="3">
    <location>
        <begin position="376"/>
        <end position="401"/>
    </location>
</feature>
<dbReference type="Gene3D" id="3.30.160.60">
    <property type="entry name" value="Classic Zinc Finger"/>
    <property type="match status" value="1"/>
</dbReference>
<evidence type="ECO:0000313" key="5">
    <source>
        <dbReference type="Proteomes" id="UP000800082"/>
    </source>
</evidence>
<reference evidence="4" key="1">
    <citation type="journal article" date="2020" name="Stud. Mycol.">
        <title>101 Dothideomycetes genomes: a test case for predicting lifestyles and emergence of pathogens.</title>
        <authorList>
            <person name="Haridas S."/>
            <person name="Albert R."/>
            <person name="Binder M."/>
            <person name="Bloem J."/>
            <person name="Labutti K."/>
            <person name="Salamov A."/>
            <person name="Andreopoulos B."/>
            <person name="Baker S."/>
            <person name="Barry K."/>
            <person name="Bills G."/>
            <person name="Bluhm B."/>
            <person name="Cannon C."/>
            <person name="Castanera R."/>
            <person name="Culley D."/>
            <person name="Daum C."/>
            <person name="Ezra D."/>
            <person name="Gonzalez J."/>
            <person name="Henrissat B."/>
            <person name="Kuo A."/>
            <person name="Liang C."/>
            <person name="Lipzen A."/>
            <person name="Lutzoni F."/>
            <person name="Magnuson J."/>
            <person name="Mondo S."/>
            <person name="Nolan M."/>
            <person name="Ohm R."/>
            <person name="Pangilinan J."/>
            <person name="Park H.-J."/>
            <person name="Ramirez L."/>
            <person name="Alfaro M."/>
            <person name="Sun H."/>
            <person name="Tritt A."/>
            <person name="Yoshinaga Y."/>
            <person name="Zwiers L.-H."/>
            <person name="Turgeon B."/>
            <person name="Goodwin S."/>
            <person name="Spatafora J."/>
            <person name="Crous P."/>
            <person name="Grigoriev I."/>
        </authorList>
    </citation>
    <scope>NUCLEOTIDE SEQUENCE</scope>
    <source>
        <strain evidence="4">CBS 183.55</strain>
    </source>
</reference>
<organism evidence="4 5">
    <name type="scientific">Didymella exigua CBS 183.55</name>
    <dbReference type="NCBI Taxonomy" id="1150837"/>
    <lineage>
        <taxon>Eukaryota</taxon>
        <taxon>Fungi</taxon>
        <taxon>Dikarya</taxon>
        <taxon>Ascomycota</taxon>
        <taxon>Pezizomycotina</taxon>
        <taxon>Dothideomycetes</taxon>
        <taxon>Pleosporomycetidae</taxon>
        <taxon>Pleosporales</taxon>
        <taxon>Pleosporineae</taxon>
        <taxon>Didymellaceae</taxon>
        <taxon>Didymella</taxon>
    </lineage>
</organism>
<evidence type="ECO:0000256" key="2">
    <source>
        <dbReference type="SAM" id="MobiDB-lite"/>
    </source>
</evidence>
<dbReference type="PROSITE" id="PS00028">
    <property type="entry name" value="ZINC_FINGER_C2H2_1"/>
    <property type="match status" value="1"/>
</dbReference>
<evidence type="ECO:0000256" key="1">
    <source>
        <dbReference type="PROSITE-ProRule" id="PRU00042"/>
    </source>
</evidence>
<feature type="compositionally biased region" description="Polar residues" evidence="2">
    <location>
        <begin position="84"/>
        <end position="97"/>
    </location>
</feature>
<dbReference type="PROSITE" id="PS50157">
    <property type="entry name" value="ZINC_FINGER_C2H2_2"/>
    <property type="match status" value="1"/>
</dbReference>
<dbReference type="Proteomes" id="UP000800082">
    <property type="component" value="Unassembled WGS sequence"/>
</dbReference>
<evidence type="ECO:0000259" key="3">
    <source>
        <dbReference type="PROSITE" id="PS50157"/>
    </source>
</evidence>
<feature type="region of interest" description="Disordered" evidence="2">
    <location>
        <begin position="84"/>
        <end position="123"/>
    </location>
</feature>
<dbReference type="GeneID" id="54346327"/>
<dbReference type="RefSeq" id="XP_033445609.1">
    <property type="nucleotide sequence ID" value="XM_033588680.1"/>
</dbReference>
<accession>A0A6A5RID9</accession>
<evidence type="ECO:0000313" key="4">
    <source>
        <dbReference type="EMBL" id="KAF1925357.1"/>
    </source>
</evidence>
<protein>
    <recommendedName>
        <fullName evidence="3">C2H2-type domain-containing protein</fullName>
    </recommendedName>
</protein>
<feature type="compositionally biased region" description="Polar residues" evidence="2">
    <location>
        <begin position="403"/>
        <end position="412"/>
    </location>
</feature>
<keyword evidence="1" id="KW-0862">Zinc</keyword>
<dbReference type="EMBL" id="ML978985">
    <property type="protein sequence ID" value="KAF1925357.1"/>
    <property type="molecule type" value="Genomic_DNA"/>
</dbReference>
<dbReference type="SMART" id="SM00355">
    <property type="entry name" value="ZnF_C2H2"/>
    <property type="match status" value="2"/>
</dbReference>
<gene>
    <name evidence="4" type="ORF">M421DRAFT_259938</name>
</gene>
<dbReference type="AlphaFoldDB" id="A0A6A5RID9"/>
<sequence>MFDMPYPQPSHQGGRARDCHEPPSFSGPREQAYGSEGVPSGSTRPRPTAFGQSCAGTSSVSAANDDDSQRCYASRTEIDYVDASNAQTSDFSDSSPGAWQGNLPDFARGLPSRPRKRQRTTGETISSYNKILPTFLNKSSEAPRGLHPPPERICYAEYQFAHGSDLLSGTMDPVSDNKGSPLTPCDLAAESTRTKGPHTPVSPPPSPLHQSTAKIPEVPMDCSQFQYNGISELSFLTANWSGPSFVDNTSAASLLSARNSFLGDFEYCSGLTDNPYDVFLDEYQHQVQASAFYDQYADPCETLSWSQQPIIEAQSLSSQSVPVRTSVEGEAAAPDKRSTIPRLAITCTDCGYSFTGDFRTRNLKRHKQTVHSTEVYHCDVAGCDRSFKRSDAVHAHKRRSHPKLSSSASRTR</sequence>
<keyword evidence="5" id="KW-1185">Reference proteome</keyword>
<dbReference type="OrthoDB" id="3800855at2759"/>
<dbReference type="GO" id="GO:0008270">
    <property type="term" value="F:zinc ion binding"/>
    <property type="evidence" value="ECO:0007669"/>
    <property type="project" value="UniProtKB-KW"/>
</dbReference>
<feature type="region of interest" description="Disordered" evidence="2">
    <location>
        <begin position="191"/>
        <end position="212"/>
    </location>
</feature>
<feature type="region of interest" description="Disordered" evidence="2">
    <location>
        <begin position="1"/>
        <end position="69"/>
    </location>
</feature>
<proteinExistence type="predicted"/>
<dbReference type="InterPro" id="IPR036236">
    <property type="entry name" value="Znf_C2H2_sf"/>
</dbReference>
<dbReference type="InterPro" id="IPR013087">
    <property type="entry name" value="Znf_C2H2_type"/>
</dbReference>
<keyword evidence="1" id="KW-0479">Metal-binding</keyword>
<feature type="region of interest" description="Disordered" evidence="2">
    <location>
        <begin position="391"/>
        <end position="412"/>
    </location>
</feature>
<name>A0A6A5RID9_9PLEO</name>
<dbReference type="SUPFAM" id="SSF57667">
    <property type="entry name" value="beta-beta-alpha zinc fingers"/>
    <property type="match status" value="1"/>
</dbReference>